<gene>
    <name evidence="1" type="ORF">HLH36_06950</name>
</gene>
<name>A0A7W4ISD8_9PROT</name>
<dbReference type="RefSeq" id="WP_182985686.1">
    <property type="nucleotide sequence ID" value="NZ_JABEQD010000003.1"/>
</dbReference>
<proteinExistence type="predicted"/>
<comment type="caution">
    <text evidence="1">The sequence shown here is derived from an EMBL/GenBank/DDBJ whole genome shotgun (WGS) entry which is preliminary data.</text>
</comment>
<keyword evidence="2" id="KW-1185">Reference proteome</keyword>
<accession>A0A7W4ISD8</accession>
<sequence length="95" mass="10656">MIVWAATRVTREEILDLDRAPWRRADRLEAAARRLDGTALRHPGALIGRLRHDYGWDGGTDDPLRVSWQLGPLFREGVEISSARGARQAEAPDTP</sequence>
<reference evidence="1 2" key="1">
    <citation type="submission" date="2020-04" db="EMBL/GenBank/DDBJ databases">
        <title>Description of novel Gluconacetobacter.</title>
        <authorList>
            <person name="Sombolestani A."/>
        </authorList>
    </citation>
    <scope>NUCLEOTIDE SEQUENCE [LARGE SCALE GENOMIC DNA]</scope>
    <source>
        <strain evidence="1 2">LMG 27801</strain>
    </source>
</reference>
<evidence type="ECO:0000313" key="1">
    <source>
        <dbReference type="EMBL" id="MBB2168093.1"/>
    </source>
</evidence>
<protein>
    <submittedName>
        <fullName evidence="1">Uncharacterized protein</fullName>
    </submittedName>
</protein>
<organism evidence="1 2">
    <name type="scientific">Gluconacetobacter aggeris</name>
    <dbReference type="NCBI Taxonomy" id="1286186"/>
    <lineage>
        <taxon>Bacteria</taxon>
        <taxon>Pseudomonadati</taxon>
        <taxon>Pseudomonadota</taxon>
        <taxon>Alphaproteobacteria</taxon>
        <taxon>Acetobacterales</taxon>
        <taxon>Acetobacteraceae</taxon>
        <taxon>Gluconacetobacter</taxon>
    </lineage>
</organism>
<dbReference type="EMBL" id="JABEQD010000003">
    <property type="protein sequence ID" value="MBB2168093.1"/>
    <property type="molecule type" value="Genomic_DNA"/>
</dbReference>
<dbReference type="AlphaFoldDB" id="A0A7W4ISD8"/>
<dbReference type="Proteomes" id="UP000559860">
    <property type="component" value="Unassembled WGS sequence"/>
</dbReference>
<evidence type="ECO:0000313" key="2">
    <source>
        <dbReference type="Proteomes" id="UP000559860"/>
    </source>
</evidence>